<proteinExistence type="predicted"/>
<dbReference type="STRING" id="5288.A0A5C5FZ06"/>
<accession>A0A5C5FZ06</accession>
<dbReference type="GO" id="GO:0030490">
    <property type="term" value="P:maturation of SSU-rRNA"/>
    <property type="evidence" value="ECO:0007669"/>
    <property type="project" value="TreeGrafter"/>
</dbReference>
<protein>
    <submittedName>
        <fullName evidence="3">Programmed cell death protein 2</fullName>
    </submittedName>
</protein>
<comment type="caution">
    <text evidence="3">The sequence shown here is derived from an EMBL/GenBank/DDBJ whole genome shotgun (WGS) entry which is preliminary data.</text>
</comment>
<dbReference type="PANTHER" id="PTHR47524">
    <property type="entry name" value="20S RRNA ACCUMULATION PROTEIN 4"/>
    <property type="match status" value="1"/>
</dbReference>
<feature type="domain" description="Programmed cell death protein 2 C-terminal" evidence="2">
    <location>
        <begin position="16"/>
        <end position="145"/>
    </location>
</feature>
<organism evidence="3 4">
    <name type="scientific">Rhodotorula diobovata</name>
    <dbReference type="NCBI Taxonomy" id="5288"/>
    <lineage>
        <taxon>Eukaryota</taxon>
        <taxon>Fungi</taxon>
        <taxon>Dikarya</taxon>
        <taxon>Basidiomycota</taxon>
        <taxon>Pucciniomycotina</taxon>
        <taxon>Microbotryomycetes</taxon>
        <taxon>Sporidiobolales</taxon>
        <taxon>Sporidiobolaceae</taxon>
        <taxon>Rhodotorula</taxon>
    </lineage>
</organism>
<dbReference type="OrthoDB" id="443682at2759"/>
<evidence type="ECO:0000256" key="1">
    <source>
        <dbReference type="SAM" id="MobiDB-lite"/>
    </source>
</evidence>
<evidence type="ECO:0000313" key="4">
    <source>
        <dbReference type="Proteomes" id="UP000311382"/>
    </source>
</evidence>
<dbReference type="GO" id="GO:0005737">
    <property type="term" value="C:cytoplasm"/>
    <property type="evidence" value="ECO:0007669"/>
    <property type="project" value="InterPro"/>
</dbReference>
<feature type="region of interest" description="Disordered" evidence="1">
    <location>
        <begin position="125"/>
        <end position="150"/>
    </location>
</feature>
<dbReference type="Proteomes" id="UP000311382">
    <property type="component" value="Unassembled WGS sequence"/>
</dbReference>
<dbReference type="PANTHER" id="PTHR47524:SF1">
    <property type="entry name" value="20S RRNA ACCUMULATION PROTEIN 4"/>
    <property type="match status" value="1"/>
</dbReference>
<sequence length="150" mass="15355">MLFAGRRLSCPPASRRYEFGAHPLPYTASSAAYRLAFPPASSSSSSAAASQQASASQGSAGVSPGVGAYAPSRLPRCGSCGGATAFEAQLMPHLVGLVNGASSSEGQQDWATVWVLSCVDECEGGAGPGGGEGESWREERVLAEWEEEAV</sequence>
<reference evidence="3 4" key="1">
    <citation type="submission" date="2019-03" db="EMBL/GenBank/DDBJ databases">
        <title>Rhodosporidium diobovatum UCD-FST 08-225 genome sequencing, assembly, and annotation.</title>
        <authorList>
            <person name="Fakankun I.U."/>
            <person name="Fristensky B."/>
            <person name="Levin D.B."/>
        </authorList>
    </citation>
    <scope>NUCLEOTIDE SEQUENCE [LARGE SCALE GENOMIC DNA]</scope>
    <source>
        <strain evidence="3 4">UCD-FST 08-225</strain>
    </source>
</reference>
<name>A0A5C5FZ06_9BASI</name>
<feature type="region of interest" description="Disordered" evidence="1">
    <location>
        <begin position="41"/>
        <end position="65"/>
    </location>
</feature>
<dbReference type="Pfam" id="PF04194">
    <property type="entry name" value="PDCD2_C"/>
    <property type="match status" value="1"/>
</dbReference>
<gene>
    <name evidence="3" type="ORF">DMC30DRAFT_396312</name>
</gene>
<feature type="compositionally biased region" description="Basic and acidic residues" evidence="1">
    <location>
        <begin position="134"/>
        <end position="143"/>
    </location>
</feature>
<evidence type="ECO:0000313" key="3">
    <source>
        <dbReference type="EMBL" id="TNY20931.1"/>
    </source>
</evidence>
<dbReference type="InterPro" id="IPR007320">
    <property type="entry name" value="PDCD2_C"/>
</dbReference>
<dbReference type="EMBL" id="SOZI01000054">
    <property type="protein sequence ID" value="TNY20931.1"/>
    <property type="molecule type" value="Genomic_DNA"/>
</dbReference>
<dbReference type="AlphaFoldDB" id="A0A5C5FZ06"/>
<evidence type="ECO:0000259" key="2">
    <source>
        <dbReference type="Pfam" id="PF04194"/>
    </source>
</evidence>
<keyword evidence="4" id="KW-1185">Reference proteome</keyword>